<dbReference type="InterPro" id="IPR052782">
    <property type="entry name" value="Oocyte-zygote_transition_reg"/>
</dbReference>
<protein>
    <submittedName>
        <fullName evidence="5">Serpentine receptor</fullName>
    </submittedName>
</protein>
<dbReference type="SUPFAM" id="SSF52799">
    <property type="entry name" value="(Phosphotyrosine protein) phosphatases II"/>
    <property type="match status" value="2"/>
</dbReference>
<feature type="domain" description="Tyrosine-protein phosphatase" evidence="2">
    <location>
        <begin position="533"/>
        <end position="767"/>
    </location>
</feature>
<organism evidence="4 5">
    <name type="scientific">Parastrongyloides trichosuri</name>
    <name type="common">Possum-specific nematode worm</name>
    <dbReference type="NCBI Taxonomy" id="131310"/>
    <lineage>
        <taxon>Eukaryota</taxon>
        <taxon>Metazoa</taxon>
        <taxon>Ecdysozoa</taxon>
        <taxon>Nematoda</taxon>
        <taxon>Chromadorea</taxon>
        <taxon>Rhabditida</taxon>
        <taxon>Tylenchina</taxon>
        <taxon>Panagrolaimomorpha</taxon>
        <taxon>Strongyloidoidea</taxon>
        <taxon>Strongyloididae</taxon>
        <taxon>Parastrongyloides</taxon>
    </lineage>
</organism>
<evidence type="ECO:0000259" key="3">
    <source>
        <dbReference type="PROSITE" id="PS50056"/>
    </source>
</evidence>
<dbReference type="CDD" id="cd00047">
    <property type="entry name" value="PTPc"/>
    <property type="match status" value="1"/>
</dbReference>
<keyword evidence="1" id="KW-0812">Transmembrane</keyword>
<dbReference type="Gene3D" id="3.90.190.10">
    <property type="entry name" value="Protein tyrosine phosphatase superfamily"/>
    <property type="match status" value="2"/>
</dbReference>
<dbReference type="SMART" id="SM00404">
    <property type="entry name" value="PTPc_motif"/>
    <property type="match status" value="1"/>
</dbReference>
<dbReference type="Pfam" id="PF00102">
    <property type="entry name" value="Y_phosphatase"/>
    <property type="match status" value="2"/>
</dbReference>
<accession>A0A0N4Z9X4</accession>
<evidence type="ECO:0000313" key="4">
    <source>
        <dbReference type="Proteomes" id="UP000038045"/>
    </source>
</evidence>
<dbReference type="PRINTS" id="PR00700">
    <property type="entry name" value="PRTYPHPHTASE"/>
</dbReference>
<dbReference type="InterPro" id="IPR000242">
    <property type="entry name" value="PTP_cat"/>
</dbReference>
<sequence length="1124" mass="133277">MNTIGTFEADKNLKNLTFPIKYKIPKEIGVILVKCPNDNYSKKYPGYKYVPPSSKNIKEFTGYDHDDTYTWFLIDKIKTDFTCGKYKKSLNVTEEWKYTIDKRTSNESEDFKSNCKEKDVKVSSYLEPQNTENFIIIITEDGKYYNTKTISNIKQSEKKKVFLTFKGIYFFKKNTNEYVVSPHLYCNLVFGIPEFVFIVNKDVNEIDKKNFFYHIYKDRNPIEVKIKLKFNNETMLPVYPEFQEIKYQMFGINRKKELKPIWNRARPLSVLKIYDYGIYKFFYECDFCNDVNNTVVNAIIFFGPNKDSIINDTKNIIDIKEFKPGCKKEKYTYAYLKKVTFGVHVLILDDDEYTISEELKGIVFNSKDDITIKMAINELGSQECVYETLLNSQIIEKTIFSEEEKDAKEKEQKNDLHLEHVKEFIDDLFEKSTKNTTAIEIRKMFHDEHENRYFTVVFGIFAIVILTIFIAYGCFRINHVFFLSPYLKERELRRIYTNIYIWWDELQKCNFSSYGESILEPCYTSKKVLKVKKETKVLGYEKTVVKYHFEDICVVDDEKFNATSIFDVYKINSPYLKCSYMICNYPKEEYAKFWEMLYRKDIGIIIAILSENSSLKNVCFSHYWPELSATYGDLTIEKESFDKYLMEYNKITYKITDIKTKNQKIVTIFYVFHWKPNSLPYTEKCIVELRYLVEELAGEKSILIHSEKSPCSRIYVYIYFAAIYNAFIDYSDFYNPKDVILNIRDSIKGGAIGIADYNMIMRALVEVFYMEEYIINKKRYLKYVDAFEQYLYRRSKNKENFGSLLKNFLSFAADFSVLKLIEMLHGMSTLLILNNQEMKKKCSRFYMINDDDELKRRNKYSEIPCQDNFTIDCRSTKLNRDDLNGYIHANLMKYPLEVGKNREIIMCQSPNNHTIDNIVEMIYNHNVCVIAMITSPTSFERNSNPDLDYIPAKISEKITYGDYEIILENQKKSPDEKLIQSFCKITEGDEEGRKFVHLHIKNWSDQSLTKNEPDVLALYKLIIEYAKPNHPILIHCNNGVGKTGTLSMIIHMFDFFDKSEYFDPLMHLEAIRKHRYHAVLREHDFLFAISVLYENYKVQLYEFNPSVYFRFYNICSYANKQKMI</sequence>
<dbReference type="InterPro" id="IPR000387">
    <property type="entry name" value="Tyr_Pase_dom"/>
</dbReference>
<feature type="transmembrane region" description="Helical" evidence="1">
    <location>
        <begin position="453"/>
        <end position="472"/>
    </location>
</feature>
<keyword evidence="1" id="KW-1133">Transmembrane helix</keyword>
<name>A0A0N4Z9X4_PARTI</name>
<evidence type="ECO:0000313" key="5">
    <source>
        <dbReference type="WBParaSite" id="PTRK_0000418200.1"/>
    </source>
</evidence>
<dbReference type="WBParaSite" id="PTRK_0000418200.1">
    <property type="protein sequence ID" value="PTRK_0000418200.1"/>
    <property type="gene ID" value="PTRK_0000418200"/>
</dbReference>
<dbReference type="InterPro" id="IPR003595">
    <property type="entry name" value="Tyr_Pase_cat"/>
</dbReference>
<dbReference type="PANTHER" id="PTHR46163">
    <property type="entry name" value="TYROSINE-PROTEIN PHOSPHATASE-RELATED"/>
    <property type="match status" value="1"/>
</dbReference>
<evidence type="ECO:0000259" key="2">
    <source>
        <dbReference type="PROSITE" id="PS50055"/>
    </source>
</evidence>
<dbReference type="SMART" id="SM00194">
    <property type="entry name" value="PTPc"/>
    <property type="match status" value="1"/>
</dbReference>
<dbReference type="PROSITE" id="PS50056">
    <property type="entry name" value="TYR_PHOSPHATASE_2"/>
    <property type="match status" value="1"/>
</dbReference>
<evidence type="ECO:0000256" key="1">
    <source>
        <dbReference type="SAM" id="Phobius"/>
    </source>
</evidence>
<dbReference type="PANTHER" id="PTHR46163:SF5">
    <property type="entry name" value="TYROSINE-PROTEIN PHOSPHATASE"/>
    <property type="match status" value="1"/>
</dbReference>
<dbReference type="Proteomes" id="UP000038045">
    <property type="component" value="Unplaced"/>
</dbReference>
<feature type="domain" description="Tyrosine-protein phosphatase" evidence="2">
    <location>
        <begin position="855"/>
        <end position="1095"/>
    </location>
</feature>
<proteinExistence type="predicted"/>
<dbReference type="STRING" id="131310.A0A0N4Z9X4"/>
<dbReference type="PROSITE" id="PS50055">
    <property type="entry name" value="TYR_PHOSPHATASE_PTP"/>
    <property type="match status" value="2"/>
</dbReference>
<dbReference type="InterPro" id="IPR029021">
    <property type="entry name" value="Prot-tyrosine_phosphatase-like"/>
</dbReference>
<dbReference type="GO" id="GO:0004725">
    <property type="term" value="F:protein tyrosine phosphatase activity"/>
    <property type="evidence" value="ECO:0007669"/>
    <property type="project" value="InterPro"/>
</dbReference>
<reference evidence="5" key="1">
    <citation type="submission" date="2017-02" db="UniProtKB">
        <authorList>
            <consortium name="WormBaseParasite"/>
        </authorList>
    </citation>
    <scope>IDENTIFICATION</scope>
</reference>
<keyword evidence="1" id="KW-0472">Membrane</keyword>
<dbReference type="AlphaFoldDB" id="A0A0N4Z9X4"/>
<keyword evidence="4" id="KW-1185">Reference proteome</keyword>
<feature type="domain" description="Tyrosine specific protein phosphatases" evidence="3">
    <location>
        <begin position="1013"/>
        <end position="1086"/>
    </location>
</feature>